<name>A0AAV2MY44_9HYME</name>
<accession>A0AAV2MY44</accession>
<evidence type="ECO:0000313" key="3">
    <source>
        <dbReference type="Proteomes" id="UP001497644"/>
    </source>
</evidence>
<sequence>MSGTDARRASRRDREYGERNGSGLADCRVEGTMPGASTINRLGREETRSFAVELWYGEEIVLREVLEAEKRLNRYASSVKERCNAAYATKCLCKRGTVINYDRDRI</sequence>
<dbReference type="EMBL" id="CAXIPU020000615">
    <property type="protein sequence ID" value="CAL1672511.1"/>
    <property type="molecule type" value="Genomic_DNA"/>
</dbReference>
<organism evidence="2 3">
    <name type="scientific">Lasius platythorax</name>
    <dbReference type="NCBI Taxonomy" id="488582"/>
    <lineage>
        <taxon>Eukaryota</taxon>
        <taxon>Metazoa</taxon>
        <taxon>Ecdysozoa</taxon>
        <taxon>Arthropoda</taxon>
        <taxon>Hexapoda</taxon>
        <taxon>Insecta</taxon>
        <taxon>Pterygota</taxon>
        <taxon>Neoptera</taxon>
        <taxon>Endopterygota</taxon>
        <taxon>Hymenoptera</taxon>
        <taxon>Apocrita</taxon>
        <taxon>Aculeata</taxon>
        <taxon>Formicoidea</taxon>
        <taxon>Formicidae</taxon>
        <taxon>Formicinae</taxon>
        <taxon>Lasius</taxon>
        <taxon>Lasius</taxon>
    </lineage>
</organism>
<evidence type="ECO:0000313" key="2">
    <source>
        <dbReference type="EMBL" id="CAL1672511.1"/>
    </source>
</evidence>
<comment type="caution">
    <text evidence="2">The sequence shown here is derived from an EMBL/GenBank/DDBJ whole genome shotgun (WGS) entry which is preliminary data.</text>
</comment>
<protein>
    <submittedName>
        <fullName evidence="2">Uncharacterized protein</fullName>
    </submittedName>
</protein>
<gene>
    <name evidence="2" type="ORF">LPLAT_LOCUS8315</name>
</gene>
<feature type="region of interest" description="Disordered" evidence="1">
    <location>
        <begin position="1"/>
        <end position="24"/>
    </location>
</feature>
<keyword evidence="3" id="KW-1185">Reference proteome</keyword>
<evidence type="ECO:0000256" key="1">
    <source>
        <dbReference type="SAM" id="MobiDB-lite"/>
    </source>
</evidence>
<proteinExistence type="predicted"/>
<dbReference type="AlphaFoldDB" id="A0AAV2MY44"/>
<reference evidence="2" key="1">
    <citation type="submission" date="2024-04" db="EMBL/GenBank/DDBJ databases">
        <authorList>
            <consortium name="Molecular Ecology Group"/>
        </authorList>
    </citation>
    <scope>NUCLEOTIDE SEQUENCE</scope>
</reference>
<dbReference type="Proteomes" id="UP001497644">
    <property type="component" value="Unassembled WGS sequence"/>
</dbReference>
<feature type="compositionally biased region" description="Basic and acidic residues" evidence="1">
    <location>
        <begin position="1"/>
        <end position="18"/>
    </location>
</feature>